<dbReference type="SUPFAM" id="SSF52540">
    <property type="entry name" value="P-loop containing nucleoside triphosphate hydrolases"/>
    <property type="match status" value="1"/>
</dbReference>
<dbReference type="InterPro" id="IPR027417">
    <property type="entry name" value="P-loop_NTPase"/>
</dbReference>
<dbReference type="Gene3D" id="3.40.50.300">
    <property type="entry name" value="P-loop containing nucleotide triphosphate hydrolases"/>
    <property type="match status" value="2"/>
</dbReference>
<dbReference type="PANTHER" id="PTHR30121">
    <property type="entry name" value="UNCHARACTERIZED PROTEIN YJGR-RELATED"/>
    <property type="match status" value="1"/>
</dbReference>
<feature type="compositionally biased region" description="Acidic residues" evidence="1">
    <location>
        <begin position="455"/>
        <end position="464"/>
    </location>
</feature>
<dbReference type="Pfam" id="PF05872">
    <property type="entry name" value="HerA_C"/>
    <property type="match status" value="1"/>
</dbReference>
<keyword evidence="4" id="KW-1185">Reference proteome</keyword>
<evidence type="ECO:0000313" key="4">
    <source>
        <dbReference type="Proteomes" id="UP000245133"/>
    </source>
</evidence>
<feature type="region of interest" description="Disordered" evidence="1">
    <location>
        <begin position="455"/>
        <end position="485"/>
    </location>
</feature>
<comment type="caution">
    <text evidence="3">The sequence shown here is derived from an EMBL/GenBank/DDBJ whole genome shotgun (WGS) entry which is preliminary data.</text>
</comment>
<dbReference type="RefSeq" id="WP_108974893.1">
    <property type="nucleotide sequence ID" value="NZ_BFBB01000003.1"/>
</dbReference>
<evidence type="ECO:0000256" key="1">
    <source>
        <dbReference type="SAM" id="MobiDB-lite"/>
    </source>
</evidence>
<name>A0A2P2DYP8_9LEPT</name>
<dbReference type="EMBL" id="BFBB01000003">
    <property type="protein sequence ID" value="GBF49742.1"/>
    <property type="molecule type" value="Genomic_DNA"/>
</dbReference>
<reference evidence="3 4" key="1">
    <citation type="submission" date="2018-02" db="EMBL/GenBank/DDBJ databases">
        <title>Novel Leptospira species isolated from soil and water in Japan.</title>
        <authorList>
            <person name="Nakao R."/>
            <person name="Masuzawa T."/>
        </authorList>
    </citation>
    <scope>NUCLEOTIDE SEQUENCE [LARGE SCALE GENOMIC DNA]</scope>
    <source>
        <strain evidence="3 4">YH101</strain>
    </source>
</reference>
<feature type="domain" description="Helicase HerA-like C-terminal" evidence="2">
    <location>
        <begin position="35"/>
        <end position="514"/>
    </location>
</feature>
<dbReference type="AlphaFoldDB" id="A0A2P2DYP8"/>
<evidence type="ECO:0000259" key="2">
    <source>
        <dbReference type="Pfam" id="PF05872"/>
    </source>
</evidence>
<accession>A0A2P2DYP8</accession>
<protein>
    <submittedName>
        <fullName evidence="3">ATPase</fullName>
    </submittedName>
</protein>
<organism evidence="3 4">
    <name type="scientific">Leptospira ryugenii</name>
    <dbReference type="NCBI Taxonomy" id="1917863"/>
    <lineage>
        <taxon>Bacteria</taxon>
        <taxon>Pseudomonadati</taxon>
        <taxon>Spirochaetota</taxon>
        <taxon>Spirochaetia</taxon>
        <taxon>Leptospirales</taxon>
        <taxon>Leptospiraceae</taxon>
        <taxon>Leptospira</taxon>
    </lineage>
</organism>
<dbReference type="InterPro" id="IPR051162">
    <property type="entry name" value="T4SS_component"/>
</dbReference>
<dbReference type="OrthoDB" id="9758751at2"/>
<proteinExistence type="predicted"/>
<evidence type="ECO:0000313" key="3">
    <source>
        <dbReference type="EMBL" id="GBF49742.1"/>
    </source>
</evidence>
<dbReference type="PANTHER" id="PTHR30121:SF6">
    <property type="entry name" value="SLR6007 PROTEIN"/>
    <property type="match status" value="1"/>
</dbReference>
<sequence>MAKQDKAKFLEAIQSAYPNSDSTLYLGAGVHEGKTIPEAKVAIPLSTLNRHGLIAGATGTGKTKTLQVLCESLSVSGVPVLLMDIKGDLSGIAKEGSDSDIIKERAKSLDYAWKPEAFPVELLSLSGDKGVRLKATISEFGPVLLSRILNLNDTQQGVLALIFKYCDDLGIPLLDLKDIKKALQYLSNEGKEEIEKEYGAISSSSTATILRKIIELEGEGGEIFFGEPSFEVEDLIKKDNDGKGQISIIRLTEIQSKPRLFSTFMLSLLTEIYANFPEEGDLKQPKLALFIDEAHLVFEEASKDLVNQIESMVRLIRSKGVAVFFCTQSPTDIPSDILAQLGLKIQHALRAFTANDRKAIKEASANYPETDFYEVDKEITELGIGEAFITALNTKGIPTALVRTILKPPSSRMGILEPKEIAEILDGSDLVKKYAKDLDRESAYEILSKKVAEIADGEESTEEESQGKSTKKARRKQLEEDPSFVEKLSKNPLAREVGRTVAKEVTRGLLGMLGIPAGKRTKRKRSGLFGF</sequence>
<dbReference type="Proteomes" id="UP000245133">
    <property type="component" value="Unassembled WGS sequence"/>
</dbReference>
<gene>
    <name evidence="3" type="ORF">LPTSP4_12610</name>
</gene>
<dbReference type="InterPro" id="IPR033186">
    <property type="entry name" value="HerA_C"/>
</dbReference>